<dbReference type="AlphaFoldDB" id="A0A5R9DYB1"/>
<dbReference type="InterPro" id="IPR010718">
    <property type="entry name" value="DUF1294"/>
</dbReference>
<dbReference type="Pfam" id="PF06961">
    <property type="entry name" value="DUF1294"/>
    <property type="match status" value="1"/>
</dbReference>
<dbReference type="OrthoDB" id="1698854at2"/>
<evidence type="ECO:0000313" key="2">
    <source>
        <dbReference type="EMBL" id="TLQ41793.1"/>
    </source>
</evidence>
<sequence length="100" mass="12021">MQEYIRMIEMIVILFIGLMNVYTCHLYYRDKQYSRTGQYRISERKLLQASFLFGGLGAFLGMRFFRHKTKHRKFQFWIPITAVFTVGVWAWLVSEVLQSI</sequence>
<name>A0A5R9DYB1_9LACT</name>
<evidence type="ECO:0000313" key="3">
    <source>
        <dbReference type="Proteomes" id="UP000306420"/>
    </source>
</evidence>
<evidence type="ECO:0000256" key="1">
    <source>
        <dbReference type="SAM" id="Phobius"/>
    </source>
</evidence>
<accession>A0A5R9DYB1</accession>
<proteinExistence type="predicted"/>
<keyword evidence="1" id="KW-0472">Membrane</keyword>
<keyword evidence="1" id="KW-1133">Transmembrane helix</keyword>
<organism evidence="2 3">
    <name type="scientific">Ruoffia tabacinasalis</name>
    <dbReference type="NCBI Taxonomy" id="87458"/>
    <lineage>
        <taxon>Bacteria</taxon>
        <taxon>Bacillati</taxon>
        <taxon>Bacillota</taxon>
        <taxon>Bacilli</taxon>
        <taxon>Lactobacillales</taxon>
        <taxon>Aerococcaceae</taxon>
        <taxon>Ruoffia</taxon>
    </lineage>
</organism>
<dbReference type="PIRSF" id="PIRSF002599">
    <property type="entry name" value="Cold_shock_A"/>
    <property type="match status" value="1"/>
</dbReference>
<dbReference type="InterPro" id="IPR012156">
    <property type="entry name" value="Cold_shock_CspA"/>
</dbReference>
<feature type="transmembrane region" description="Helical" evidence="1">
    <location>
        <begin position="77"/>
        <end position="94"/>
    </location>
</feature>
<comment type="caution">
    <text evidence="2">The sequence shown here is derived from an EMBL/GenBank/DDBJ whole genome shotgun (WGS) entry which is preliminary data.</text>
</comment>
<keyword evidence="1" id="KW-0812">Transmembrane</keyword>
<protein>
    <submittedName>
        <fullName evidence="2">DUF1294 domain-containing protein</fullName>
    </submittedName>
</protein>
<gene>
    <name evidence="2" type="ORF">FEZ33_04310</name>
</gene>
<dbReference type="EMBL" id="VBSP01000010">
    <property type="protein sequence ID" value="TLQ41793.1"/>
    <property type="molecule type" value="Genomic_DNA"/>
</dbReference>
<dbReference type="Proteomes" id="UP000306420">
    <property type="component" value="Unassembled WGS sequence"/>
</dbReference>
<feature type="transmembrane region" description="Helical" evidence="1">
    <location>
        <begin position="7"/>
        <end position="28"/>
    </location>
</feature>
<reference evidence="2 3" key="1">
    <citation type="submission" date="2019-05" db="EMBL/GenBank/DDBJ databases">
        <title>The metagenome of a microbial culture collection derived from dairy environment covers the genomic content of the human microbiome.</title>
        <authorList>
            <person name="Roder T."/>
            <person name="Wuthrich D."/>
            <person name="Sattari Z."/>
            <person name="Von Ah U."/>
            <person name="Bar C."/>
            <person name="Ronchi F."/>
            <person name="Macpherson A.J."/>
            <person name="Ganal-Vonarburg S.C."/>
            <person name="Bruggmann R."/>
            <person name="Vergeres G."/>
        </authorList>
    </citation>
    <scope>NUCLEOTIDE SEQUENCE [LARGE SCALE GENOMIC DNA]</scope>
    <source>
        <strain evidence="2 3">FAM 24227</strain>
    </source>
</reference>
<feature type="transmembrane region" description="Helical" evidence="1">
    <location>
        <begin position="48"/>
        <end position="65"/>
    </location>
</feature>
<dbReference type="GO" id="GO:0003676">
    <property type="term" value="F:nucleic acid binding"/>
    <property type="evidence" value="ECO:0007669"/>
    <property type="project" value="InterPro"/>
</dbReference>